<keyword evidence="2" id="KW-1185">Reference proteome</keyword>
<evidence type="ECO:0000313" key="1">
    <source>
        <dbReference type="EMBL" id="CAH9099105.1"/>
    </source>
</evidence>
<accession>A0AAV0DDY3</accession>
<protein>
    <submittedName>
        <fullName evidence="1">Uncharacterized protein</fullName>
    </submittedName>
</protein>
<reference evidence="1" key="1">
    <citation type="submission" date="2022-07" db="EMBL/GenBank/DDBJ databases">
        <authorList>
            <person name="Macas J."/>
            <person name="Novak P."/>
            <person name="Neumann P."/>
        </authorList>
    </citation>
    <scope>NUCLEOTIDE SEQUENCE</scope>
</reference>
<organism evidence="1 2">
    <name type="scientific">Cuscuta epithymum</name>
    <dbReference type="NCBI Taxonomy" id="186058"/>
    <lineage>
        <taxon>Eukaryota</taxon>
        <taxon>Viridiplantae</taxon>
        <taxon>Streptophyta</taxon>
        <taxon>Embryophyta</taxon>
        <taxon>Tracheophyta</taxon>
        <taxon>Spermatophyta</taxon>
        <taxon>Magnoliopsida</taxon>
        <taxon>eudicotyledons</taxon>
        <taxon>Gunneridae</taxon>
        <taxon>Pentapetalae</taxon>
        <taxon>asterids</taxon>
        <taxon>lamiids</taxon>
        <taxon>Solanales</taxon>
        <taxon>Convolvulaceae</taxon>
        <taxon>Cuscuteae</taxon>
        <taxon>Cuscuta</taxon>
        <taxon>Cuscuta subgen. Cuscuta</taxon>
    </lineage>
</organism>
<gene>
    <name evidence="1" type="ORF">CEPIT_LOCUS14767</name>
</gene>
<dbReference type="Proteomes" id="UP001152523">
    <property type="component" value="Unassembled WGS sequence"/>
</dbReference>
<dbReference type="PANTHER" id="PTHR37611:SF4">
    <property type="entry name" value="OS06G0538400 PROTEIN"/>
    <property type="match status" value="1"/>
</dbReference>
<dbReference type="PANTHER" id="PTHR37611">
    <property type="entry name" value="VIRUS-SPECIFIC-SIGNALING-PATHWAY REGULATED PROTEIN-RELATED"/>
    <property type="match status" value="1"/>
</dbReference>
<sequence length="166" mass="18683">MATTLALESRCMNGGDEFDKVDFSQIHGCDLLLMSLLDDTPGVVEDFDDERLKGVIQSLEAEIVNVDGNGLFEGGQRRTVSKASQPSDAGQFDGQDFSELNGLDFSWVGMVDIEMEPLFPTQVDGINISDLEQYCEYDQMDGVDEEEYCDNGFKFEEICSYYDYLW</sequence>
<dbReference type="AlphaFoldDB" id="A0AAV0DDY3"/>
<comment type="caution">
    <text evidence="1">The sequence shown here is derived from an EMBL/GenBank/DDBJ whole genome shotgun (WGS) entry which is preliminary data.</text>
</comment>
<evidence type="ECO:0000313" key="2">
    <source>
        <dbReference type="Proteomes" id="UP001152523"/>
    </source>
</evidence>
<proteinExistence type="predicted"/>
<name>A0AAV0DDY3_9ASTE</name>
<dbReference type="EMBL" id="CAMAPF010000104">
    <property type="protein sequence ID" value="CAH9099105.1"/>
    <property type="molecule type" value="Genomic_DNA"/>
</dbReference>